<dbReference type="RefSeq" id="WP_168140024.1">
    <property type="nucleotide sequence ID" value="NZ_JAAVJR010001378.1"/>
</dbReference>
<evidence type="ECO:0000313" key="1">
    <source>
        <dbReference type="EMBL" id="NJW55645.1"/>
    </source>
</evidence>
<evidence type="ECO:0000313" key="2">
    <source>
        <dbReference type="Proteomes" id="UP000703674"/>
    </source>
</evidence>
<dbReference type="Pfam" id="PF00873">
    <property type="entry name" value="ACR_tran"/>
    <property type="match status" value="1"/>
</dbReference>
<protein>
    <submittedName>
        <fullName evidence="1">Efflux RND transporter permease subunit</fullName>
    </submittedName>
</protein>
<accession>A0ABX1D5I3</accession>
<keyword evidence="2" id="KW-1185">Reference proteome</keyword>
<name>A0ABX1D5I3_9FLAO</name>
<reference evidence="1 2" key="1">
    <citation type="submission" date="2020-03" db="EMBL/GenBank/DDBJ databases">
        <title>Salinimicrobium sp. nov, isolated from SCS.</title>
        <authorList>
            <person name="Cao W.R."/>
        </authorList>
    </citation>
    <scope>NUCLEOTIDE SEQUENCE [LARGE SCALE GENOMIC DNA]</scope>
    <source>
        <strain evidence="2">J15B91</strain>
    </source>
</reference>
<dbReference type="Gene3D" id="3.30.70.1430">
    <property type="entry name" value="Multidrug efflux transporter AcrB pore domain"/>
    <property type="match status" value="1"/>
</dbReference>
<sequence length="105" mass="11246">LSRAQPLLPDDIDEPIIYRFNSSSIPVVILAATAEESYPNLRQILDDELVTPLNRVPGVGAVNLQGGPVREIQVNIDPQSMAAYGVSIQQISQALANENVVIPAG</sequence>
<dbReference type="SUPFAM" id="SSF82693">
    <property type="entry name" value="Multidrug efflux transporter AcrB pore domain, PN1, PN2, PC1 and PC2 subdomains"/>
    <property type="match status" value="1"/>
</dbReference>
<feature type="non-terminal residue" evidence="1">
    <location>
        <position position="1"/>
    </location>
</feature>
<dbReference type="InterPro" id="IPR027463">
    <property type="entry name" value="AcrB_DN_DC_subdom"/>
</dbReference>
<dbReference type="Proteomes" id="UP000703674">
    <property type="component" value="Unassembled WGS sequence"/>
</dbReference>
<dbReference type="InterPro" id="IPR001036">
    <property type="entry name" value="Acrflvin-R"/>
</dbReference>
<dbReference type="PANTHER" id="PTHR32063">
    <property type="match status" value="1"/>
</dbReference>
<gene>
    <name evidence="1" type="ORF">HC175_22275</name>
</gene>
<organism evidence="1 2">
    <name type="scientific">Salinimicrobium oceani</name>
    <dbReference type="NCBI Taxonomy" id="2722702"/>
    <lineage>
        <taxon>Bacteria</taxon>
        <taxon>Pseudomonadati</taxon>
        <taxon>Bacteroidota</taxon>
        <taxon>Flavobacteriia</taxon>
        <taxon>Flavobacteriales</taxon>
        <taxon>Flavobacteriaceae</taxon>
        <taxon>Salinimicrobium</taxon>
    </lineage>
</organism>
<dbReference type="Gene3D" id="3.30.2090.10">
    <property type="entry name" value="Multidrug efflux transporter AcrB TolC docking domain, DN and DC subdomains"/>
    <property type="match status" value="1"/>
</dbReference>
<dbReference type="Gene3D" id="3.30.70.1320">
    <property type="entry name" value="Multidrug efflux transporter AcrB pore domain like"/>
    <property type="match status" value="1"/>
</dbReference>
<dbReference type="PANTHER" id="PTHR32063:SF0">
    <property type="entry name" value="SWARMING MOTILITY PROTEIN SWRC"/>
    <property type="match status" value="1"/>
</dbReference>
<comment type="caution">
    <text evidence="1">The sequence shown here is derived from an EMBL/GenBank/DDBJ whole genome shotgun (WGS) entry which is preliminary data.</text>
</comment>
<proteinExistence type="predicted"/>
<feature type="non-terminal residue" evidence="1">
    <location>
        <position position="105"/>
    </location>
</feature>
<dbReference type="SUPFAM" id="SSF82714">
    <property type="entry name" value="Multidrug efflux transporter AcrB TolC docking domain, DN and DC subdomains"/>
    <property type="match status" value="1"/>
</dbReference>
<dbReference type="EMBL" id="JAAVJR010001378">
    <property type="protein sequence ID" value="NJW55645.1"/>
    <property type="molecule type" value="Genomic_DNA"/>
</dbReference>